<dbReference type="EMBL" id="CP157804">
    <property type="protein sequence ID" value="XBQ24203.1"/>
    <property type="molecule type" value="Genomic_DNA"/>
</dbReference>
<sequence length="116" mass="13020">MENKARINKEAANLIVSLCLCIHKLKNPNLDEKGPYALLIKWTHRDLKDRLDAVLGGLSVRVMVREAGKTKDYVKNLLVIYGLLPEGLGHKNEIIGILHEILDVVTELEQGLGHDF</sequence>
<organism evidence="1">
    <name type="scientific">Flagellimonas sp. MMG031</name>
    <dbReference type="NCBI Taxonomy" id="3158549"/>
    <lineage>
        <taxon>Bacteria</taxon>
        <taxon>Pseudomonadati</taxon>
        <taxon>Bacteroidota</taxon>
        <taxon>Flavobacteriia</taxon>
        <taxon>Flavobacteriales</taxon>
        <taxon>Flavobacteriaceae</taxon>
        <taxon>Flagellimonas</taxon>
    </lineage>
</organism>
<reference evidence="1" key="1">
    <citation type="submission" date="2024-05" db="EMBL/GenBank/DDBJ databases">
        <title>Draft Genome Sequences of Flagellimonas sp. MMG031 and Marinobacter sp. MMG032 Isolated from the dinoflagellate Symbiodinium pilosum.</title>
        <authorList>
            <person name="Shikuma N.J."/>
            <person name="Farrell M.V."/>
        </authorList>
    </citation>
    <scope>NUCLEOTIDE SEQUENCE</scope>
    <source>
        <strain evidence="1">MMG031</strain>
    </source>
</reference>
<dbReference type="RefSeq" id="WP_349352532.1">
    <property type="nucleotide sequence ID" value="NZ_CP157804.1"/>
</dbReference>
<protein>
    <submittedName>
        <fullName evidence="1">Uncharacterized protein</fullName>
    </submittedName>
</protein>
<gene>
    <name evidence="1" type="ORF">ABNE31_04610</name>
</gene>
<evidence type="ECO:0000313" key="1">
    <source>
        <dbReference type="EMBL" id="XBQ24203.1"/>
    </source>
</evidence>
<proteinExistence type="predicted"/>
<dbReference type="KEGG" id="fld:ABNE31_04610"/>
<name>A0AAU7N043_9FLAO</name>
<accession>A0AAU7N043</accession>
<dbReference type="AlphaFoldDB" id="A0AAU7N043"/>